<evidence type="ECO:0000256" key="2">
    <source>
        <dbReference type="ARBA" id="ARBA00022692"/>
    </source>
</evidence>
<evidence type="ECO:0000256" key="5">
    <source>
        <dbReference type="SAM" id="Phobius"/>
    </source>
</evidence>
<evidence type="ECO:0000256" key="1">
    <source>
        <dbReference type="ARBA" id="ARBA00004141"/>
    </source>
</evidence>
<keyword evidence="8" id="KW-1185">Reference proteome</keyword>
<feature type="transmembrane region" description="Helical" evidence="5">
    <location>
        <begin position="55"/>
        <end position="75"/>
    </location>
</feature>
<feature type="domain" description="O-antigen ligase-related" evidence="6">
    <location>
        <begin position="87"/>
        <end position="230"/>
    </location>
</feature>
<evidence type="ECO:0000313" key="7">
    <source>
        <dbReference type="EMBL" id="MFD2066835.1"/>
    </source>
</evidence>
<feature type="transmembrane region" description="Helical" evidence="5">
    <location>
        <begin position="245"/>
        <end position="265"/>
    </location>
</feature>
<dbReference type="PANTHER" id="PTHR37422">
    <property type="entry name" value="TEICHURONIC ACID BIOSYNTHESIS PROTEIN TUAE"/>
    <property type="match status" value="1"/>
</dbReference>
<protein>
    <submittedName>
        <fullName evidence="7">O-antigen ligase family protein</fullName>
    </submittedName>
</protein>
<feature type="transmembrane region" description="Helical" evidence="5">
    <location>
        <begin position="12"/>
        <end position="34"/>
    </location>
</feature>
<dbReference type="PANTHER" id="PTHR37422:SF13">
    <property type="entry name" value="LIPOPOLYSACCHARIDE BIOSYNTHESIS PROTEIN PA4999-RELATED"/>
    <property type="match status" value="1"/>
</dbReference>
<feature type="transmembrane region" description="Helical" evidence="5">
    <location>
        <begin position="123"/>
        <end position="146"/>
    </location>
</feature>
<organism evidence="7 8">
    <name type="scientific">Pontibacter silvestris</name>
    <dbReference type="NCBI Taxonomy" id="2305183"/>
    <lineage>
        <taxon>Bacteria</taxon>
        <taxon>Pseudomonadati</taxon>
        <taxon>Bacteroidota</taxon>
        <taxon>Cytophagia</taxon>
        <taxon>Cytophagales</taxon>
        <taxon>Hymenobacteraceae</taxon>
        <taxon>Pontibacter</taxon>
    </lineage>
</organism>
<comment type="subcellular location">
    <subcellularLocation>
        <location evidence="1">Membrane</location>
        <topology evidence="1">Multi-pass membrane protein</topology>
    </subcellularLocation>
</comment>
<name>A0ABW4WY85_9BACT</name>
<reference evidence="8" key="1">
    <citation type="journal article" date="2019" name="Int. J. Syst. Evol. Microbiol.">
        <title>The Global Catalogue of Microorganisms (GCM) 10K type strain sequencing project: providing services to taxonomists for standard genome sequencing and annotation.</title>
        <authorList>
            <consortium name="The Broad Institute Genomics Platform"/>
            <consortium name="The Broad Institute Genome Sequencing Center for Infectious Disease"/>
            <person name="Wu L."/>
            <person name="Ma J."/>
        </authorList>
    </citation>
    <scope>NUCLEOTIDE SEQUENCE [LARGE SCALE GENOMIC DNA]</scope>
    <source>
        <strain evidence="8">JCM 16545</strain>
    </source>
</reference>
<dbReference type="Pfam" id="PF04932">
    <property type="entry name" value="Wzy_C"/>
    <property type="match status" value="1"/>
</dbReference>
<keyword evidence="4 5" id="KW-0472">Membrane</keyword>
<evidence type="ECO:0000256" key="4">
    <source>
        <dbReference type="ARBA" id="ARBA00023136"/>
    </source>
</evidence>
<sequence>MFYSLYKTYGEFFLKAIVYLGAFILVAGYLLFFANPSLVMYNAGGRSSGALGNPNGLGMFCFLFFMLFFVIQHYFPALFKKKERIIILFLIFSSLLWSGSRGQTLSLLIFFVTQFLSKRNKTVGLLLSAAIGIMLVSIDIDIVAIAQALGFEDYLRVETLNAGGGRVVARDFAFEQIQKNFWIGKGFSYTEYIYGQNYLRLSLLGHEGNAHNAFLTVWLDTGFIGLLLFVLGWGILFLKASQNSYLAFPIAFAVMASNMVESWLIGSLNPFTIQLLMILTLLVFIVKDAPSASHKRVRHIRPKPFPGFSSPANALAK</sequence>
<feature type="transmembrane region" description="Helical" evidence="5">
    <location>
        <begin position="271"/>
        <end position="289"/>
    </location>
</feature>
<accession>A0ABW4WY85</accession>
<gene>
    <name evidence="7" type="ORF">ACFSKU_08060</name>
</gene>
<dbReference type="InterPro" id="IPR051533">
    <property type="entry name" value="WaaL-like"/>
</dbReference>
<evidence type="ECO:0000259" key="6">
    <source>
        <dbReference type="Pfam" id="PF04932"/>
    </source>
</evidence>
<keyword evidence="3 5" id="KW-1133">Transmembrane helix</keyword>
<dbReference type="InterPro" id="IPR007016">
    <property type="entry name" value="O-antigen_ligase-rel_domated"/>
</dbReference>
<feature type="transmembrane region" description="Helical" evidence="5">
    <location>
        <begin position="213"/>
        <end position="238"/>
    </location>
</feature>
<dbReference type="RefSeq" id="WP_229961492.1">
    <property type="nucleotide sequence ID" value="NZ_JAJJWI010000013.1"/>
</dbReference>
<proteinExistence type="predicted"/>
<keyword evidence="7" id="KW-0436">Ligase</keyword>
<dbReference type="GO" id="GO:0016874">
    <property type="term" value="F:ligase activity"/>
    <property type="evidence" value="ECO:0007669"/>
    <property type="project" value="UniProtKB-KW"/>
</dbReference>
<evidence type="ECO:0000256" key="3">
    <source>
        <dbReference type="ARBA" id="ARBA00022989"/>
    </source>
</evidence>
<dbReference type="Proteomes" id="UP001597369">
    <property type="component" value="Unassembled WGS sequence"/>
</dbReference>
<dbReference type="EMBL" id="JBHUHV010000024">
    <property type="protein sequence ID" value="MFD2066835.1"/>
    <property type="molecule type" value="Genomic_DNA"/>
</dbReference>
<keyword evidence="2 5" id="KW-0812">Transmembrane</keyword>
<comment type="caution">
    <text evidence="7">The sequence shown here is derived from an EMBL/GenBank/DDBJ whole genome shotgun (WGS) entry which is preliminary data.</text>
</comment>
<evidence type="ECO:0000313" key="8">
    <source>
        <dbReference type="Proteomes" id="UP001597369"/>
    </source>
</evidence>